<dbReference type="EMBL" id="HF935273">
    <property type="protein sequence ID" value="CCX05777.1"/>
    <property type="molecule type" value="Genomic_DNA"/>
</dbReference>
<dbReference type="InterPro" id="IPR018200">
    <property type="entry name" value="USP_CS"/>
</dbReference>
<feature type="domain" description="USP" evidence="10">
    <location>
        <begin position="102"/>
        <end position="503"/>
    </location>
</feature>
<evidence type="ECO:0000259" key="10">
    <source>
        <dbReference type="PROSITE" id="PS50235"/>
    </source>
</evidence>
<dbReference type="InterPro" id="IPR001394">
    <property type="entry name" value="Peptidase_C19_UCH"/>
</dbReference>
<dbReference type="InterPro" id="IPR038765">
    <property type="entry name" value="Papain-like_cys_pep_sf"/>
</dbReference>
<sequence length="646" mass="70021">MPSSYRSYHQPPRYQHSQPPLNIPIPASTVATVVAVCFAILYYCLSDFLQLPSGFDLIARMAGVLFGPAAREKLQHVFSTSPRQAMSKVVRKPFGGKGGSVGGLWNTGNTCYQNSVLQSLASLESLKSWLSSIEDGVAAEALQDLVEELNEVTEKPRVKTASTAITQGSGGVKGWMFNEQQDAQEFLQGLMGVLEKEMAEVVKYNKEDNVIGLEGALDEKAPEVTVPEDSTTRSPFEGLLAQRVGCLNCGYVEGISLQPFTTLSLPIPSSWTVTLEDCLSAFTAIEPIQGVDCDKCTLNAVQQRLQNLLATSEDPSADPSTALTPVIRETIATRLAAVNAALEEDNFTPKIPGVKLDGAHKVSSTKTKQVMISRTPEVLVLHTNRSTFDMNTGMMSKNHATVRFPATLNLSKFITSHENLSTDPGQPISVLKPVEGGDEETQGGFYELKAIVTHYGGHHNGHYVAYRSWANRWWRISDHDVNACTEDDALAAGNAFMLFYERLSPEALQQRRAASKAAIVAMSTEVAINIPLPDSEPASEDEDWDGVNVSVNSSQLLLTPPDSESGVGNCGSGDDTEGNNMLRQEHTPPPEPETGDPDIVYAVPKDVVLEPLQTPEDEVPLVAVSLATPPASTNSTPVRKRKKRKS</sequence>
<dbReference type="Proteomes" id="UP000018144">
    <property type="component" value="Unassembled WGS sequence"/>
</dbReference>
<dbReference type="OMA" id="VNACTED"/>
<dbReference type="InterPro" id="IPR050164">
    <property type="entry name" value="Peptidase_C19"/>
</dbReference>
<evidence type="ECO:0000256" key="5">
    <source>
        <dbReference type="ARBA" id="ARBA00022786"/>
    </source>
</evidence>
<keyword evidence="9" id="KW-1133">Transmembrane helix</keyword>
<feature type="region of interest" description="Disordered" evidence="8">
    <location>
        <begin position="556"/>
        <end position="600"/>
    </location>
</feature>
<dbReference type="AlphaFoldDB" id="U4KWD1"/>
<keyword evidence="5" id="KW-0833">Ubl conjugation pathway</keyword>
<evidence type="ECO:0000256" key="9">
    <source>
        <dbReference type="SAM" id="Phobius"/>
    </source>
</evidence>
<dbReference type="EC" id="3.4.19.12" evidence="3"/>
<dbReference type="GO" id="GO:0005634">
    <property type="term" value="C:nucleus"/>
    <property type="evidence" value="ECO:0007669"/>
    <property type="project" value="TreeGrafter"/>
</dbReference>
<keyword evidence="6 11" id="KW-0378">Hydrolase</keyword>
<dbReference type="GO" id="GO:0004843">
    <property type="term" value="F:cysteine-type deubiquitinase activity"/>
    <property type="evidence" value="ECO:0007669"/>
    <property type="project" value="UniProtKB-EC"/>
</dbReference>
<dbReference type="CDD" id="cd02662">
    <property type="entry name" value="Peptidase_C19F"/>
    <property type="match status" value="1"/>
</dbReference>
<evidence type="ECO:0000313" key="12">
    <source>
        <dbReference type="Proteomes" id="UP000018144"/>
    </source>
</evidence>
<gene>
    <name evidence="11" type="ORF">PCON_05364</name>
</gene>
<evidence type="ECO:0000313" key="11">
    <source>
        <dbReference type="EMBL" id="CCX05777.1"/>
    </source>
</evidence>
<comment type="catalytic activity">
    <reaction evidence="1">
        <text>Thiol-dependent hydrolysis of ester, thioester, amide, peptide and isopeptide bonds formed by the C-terminal Gly of ubiquitin (a 76-residue protein attached to proteins as an intracellular targeting signal).</text>
        <dbReference type="EC" id="3.4.19.12"/>
    </reaction>
</comment>
<evidence type="ECO:0000256" key="2">
    <source>
        <dbReference type="ARBA" id="ARBA00009085"/>
    </source>
</evidence>
<dbReference type="Pfam" id="PF00443">
    <property type="entry name" value="UCH"/>
    <property type="match status" value="1"/>
</dbReference>
<dbReference type="PANTHER" id="PTHR24006">
    <property type="entry name" value="UBIQUITIN CARBOXYL-TERMINAL HYDROLASE"/>
    <property type="match status" value="1"/>
</dbReference>
<evidence type="ECO:0000256" key="7">
    <source>
        <dbReference type="ARBA" id="ARBA00022807"/>
    </source>
</evidence>
<feature type="region of interest" description="Disordered" evidence="8">
    <location>
        <begin position="625"/>
        <end position="646"/>
    </location>
</feature>
<keyword evidence="12" id="KW-1185">Reference proteome</keyword>
<dbReference type="GO" id="GO:0005829">
    <property type="term" value="C:cytosol"/>
    <property type="evidence" value="ECO:0007669"/>
    <property type="project" value="TreeGrafter"/>
</dbReference>
<accession>U4KWD1</accession>
<comment type="similarity">
    <text evidence="2">Belongs to the peptidase C19 family.</text>
</comment>
<dbReference type="eggNOG" id="KOG1867">
    <property type="taxonomic scope" value="Eukaryota"/>
</dbReference>
<dbReference type="PROSITE" id="PS50235">
    <property type="entry name" value="USP_3"/>
    <property type="match status" value="1"/>
</dbReference>
<evidence type="ECO:0000256" key="3">
    <source>
        <dbReference type="ARBA" id="ARBA00012759"/>
    </source>
</evidence>
<evidence type="ECO:0000256" key="1">
    <source>
        <dbReference type="ARBA" id="ARBA00000707"/>
    </source>
</evidence>
<keyword evidence="9" id="KW-0472">Membrane</keyword>
<keyword evidence="7" id="KW-0788">Thiol protease</keyword>
<evidence type="ECO:0000256" key="8">
    <source>
        <dbReference type="SAM" id="MobiDB-lite"/>
    </source>
</evidence>
<protein>
    <recommendedName>
        <fullName evidence="3">ubiquitinyl hydrolase 1</fullName>
        <ecNumber evidence="3">3.4.19.12</ecNumber>
    </recommendedName>
</protein>
<keyword evidence="9" id="KW-0812">Transmembrane</keyword>
<dbReference type="OrthoDB" id="2020758at2759"/>
<name>U4KWD1_PYROM</name>
<feature type="transmembrane region" description="Helical" evidence="9">
    <location>
        <begin position="21"/>
        <end position="43"/>
    </location>
</feature>
<dbReference type="STRING" id="1076935.U4KWD1"/>
<reference evidence="11 12" key="1">
    <citation type="journal article" date="2013" name="PLoS Genet.">
        <title>The genome and development-dependent transcriptomes of Pyronema confluens: a window into fungal evolution.</title>
        <authorList>
            <person name="Traeger S."/>
            <person name="Altegoer F."/>
            <person name="Freitag M."/>
            <person name="Gabaldon T."/>
            <person name="Kempken F."/>
            <person name="Kumar A."/>
            <person name="Marcet-Houben M."/>
            <person name="Poggeler S."/>
            <person name="Stajich J.E."/>
            <person name="Nowrousian M."/>
        </authorList>
    </citation>
    <scope>NUCLEOTIDE SEQUENCE [LARGE SCALE GENOMIC DNA]</scope>
    <source>
        <strain evidence="12">CBS 100304</strain>
        <tissue evidence="11">Vegetative mycelium</tissue>
    </source>
</reference>
<organism evidence="11 12">
    <name type="scientific">Pyronema omphalodes (strain CBS 100304)</name>
    <name type="common">Pyronema confluens</name>
    <dbReference type="NCBI Taxonomy" id="1076935"/>
    <lineage>
        <taxon>Eukaryota</taxon>
        <taxon>Fungi</taxon>
        <taxon>Dikarya</taxon>
        <taxon>Ascomycota</taxon>
        <taxon>Pezizomycotina</taxon>
        <taxon>Pezizomycetes</taxon>
        <taxon>Pezizales</taxon>
        <taxon>Pyronemataceae</taxon>
        <taxon>Pyronema</taxon>
    </lineage>
</organism>
<dbReference type="PANTHER" id="PTHR24006:SF888">
    <property type="entry name" value="UBIQUITIN CARBOXYL-TERMINAL HYDROLASE 30"/>
    <property type="match status" value="1"/>
</dbReference>
<evidence type="ECO:0000256" key="4">
    <source>
        <dbReference type="ARBA" id="ARBA00022670"/>
    </source>
</evidence>
<keyword evidence="4" id="KW-0645">Protease</keyword>
<dbReference type="SUPFAM" id="SSF54001">
    <property type="entry name" value="Cysteine proteinases"/>
    <property type="match status" value="1"/>
</dbReference>
<dbReference type="GO" id="GO:0016579">
    <property type="term" value="P:protein deubiquitination"/>
    <property type="evidence" value="ECO:0007669"/>
    <property type="project" value="InterPro"/>
</dbReference>
<dbReference type="Gene3D" id="3.90.70.10">
    <property type="entry name" value="Cysteine proteinases"/>
    <property type="match status" value="1"/>
</dbReference>
<proteinExistence type="inferred from homology"/>
<dbReference type="InterPro" id="IPR028889">
    <property type="entry name" value="USP"/>
</dbReference>
<dbReference type="GO" id="GO:0006508">
    <property type="term" value="P:proteolysis"/>
    <property type="evidence" value="ECO:0007669"/>
    <property type="project" value="UniProtKB-KW"/>
</dbReference>
<evidence type="ECO:0000256" key="6">
    <source>
        <dbReference type="ARBA" id="ARBA00022801"/>
    </source>
</evidence>
<dbReference type="PROSITE" id="PS00973">
    <property type="entry name" value="USP_2"/>
    <property type="match status" value="1"/>
</dbReference>